<evidence type="ECO:0000256" key="1">
    <source>
        <dbReference type="ARBA" id="ARBA00012528"/>
    </source>
</evidence>
<keyword evidence="6" id="KW-1185">Reference proteome</keyword>
<dbReference type="GO" id="GO:1902201">
    <property type="term" value="P:negative regulation of bacterial-type flagellum-dependent cell motility"/>
    <property type="evidence" value="ECO:0007669"/>
    <property type="project" value="TreeGrafter"/>
</dbReference>
<dbReference type="InterPro" id="IPR000160">
    <property type="entry name" value="GGDEF_dom"/>
</dbReference>
<dbReference type="InterPro" id="IPR029787">
    <property type="entry name" value="Nucleotide_cyclase"/>
</dbReference>
<dbReference type="SUPFAM" id="SSF55073">
    <property type="entry name" value="Nucleotide cyclase"/>
    <property type="match status" value="1"/>
</dbReference>
<dbReference type="PANTHER" id="PTHR45138">
    <property type="entry name" value="REGULATORY COMPONENTS OF SENSORY TRANSDUCTION SYSTEM"/>
    <property type="match status" value="1"/>
</dbReference>
<dbReference type="FunFam" id="3.30.70.270:FF:000001">
    <property type="entry name" value="Diguanylate cyclase domain protein"/>
    <property type="match status" value="1"/>
</dbReference>
<dbReference type="PANTHER" id="PTHR45138:SF9">
    <property type="entry name" value="DIGUANYLATE CYCLASE DGCM-RELATED"/>
    <property type="match status" value="1"/>
</dbReference>
<organism evidence="4 7">
    <name type="scientific">Methylopila capsulata</name>
    <dbReference type="NCBI Taxonomy" id="61654"/>
    <lineage>
        <taxon>Bacteria</taxon>
        <taxon>Pseudomonadati</taxon>
        <taxon>Pseudomonadota</taxon>
        <taxon>Alphaproteobacteria</taxon>
        <taxon>Hyphomicrobiales</taxon>
        <taxon>Methylopilaceae</taxon>
        <taxon>Methylopila</taxon>
    </lineage>
</organism>
<dbReference type="Proteomes" id="UP001143400">
    <property type="component" value="Unassembled WGS sequence"/>
</dbReference>
<dbReference type="CDD" id="cd01949">
    <property type="entry name" value="GGDEF"/>
    <property type="match status" value="1"/>
</dbReference>
<evidence type="ECO:0000313" key="5">
    <source>
        <dbReference type="EMBL" id="MBM7852559.1"/>
    </source>
</evidence>
<comment type="catalytic activity">
    <reaction evidence="2">
        <text>2 GTP = 3',3'-c-di-GMP + 2 diphosphate</text>
        <dbReference type="Rhea" id="RHEA:24898"/>
        <dbReference type="ChEBI" id="CHEBI:33019"/>
        <dbReference type="ChEBI" id="CHEBI:37565"/>
        <dbReference type="ChEBI" id="CHEBI:58805"/>
        <dbReference type="EC" id="2.7.7.65"/>
    </reaction>
</comment>
<name>A0A9W6IW82_9HYPH</name>
<reference evidence="4" key="3">
    <citation type="submission" date="2023-01" db="EMBL/GenBank/DDBJ databases">
        <authorList>
            <person name="Sun Q."/>
            <person name="Evtushenko L."/>
        </authorList>
    </citation>
    <scope>NUCLEOTIDE SEQUENCE</scope>
    <source>
        <strain evidence="4">VKM B-1606</strain>
    </source>
</reference>
<dbReference type="InterPro" id="IPR050469">
    <property type="entry name" value="Diguanylate_Cyclase"/>
</dbReference>
<dbReference type="SUPFAM" id="SSF55785">
    <property type="entry name" value="PYP-like sensor domain (PAS domain)"/>
    <property type="match status" value="1"/>
</dbReference>
<dbReference type="Gene3D" id="3.30.70.270">
    <property type="match status" value="1"/>
</dbReference>
<dbReference type="PROSITE" id="PS50887">
    <property type="entry name" value="GGDEF"/>
    <property type="match status" value="1"/>
</dbReference>
<dbReference type="Gene3D" id="3.30.450.20">
    <property type="entry name" value="PAS domain"/>
    <property type="match status" value="1"/>
</dbReference>
<dbReference type="InterPro" id="IPR013656">
    <property type="entry name" value="PAS_4"/>
</dbReference>
<dbReference type="Pfam" id="PF08448">
    <property type="entry name" value="PAS_4"/>
    <property type="match status" value="1"/>
</dbReference>
<dbReference type="InterPro" id="IPR035965">
    <property type="entry name" value="PAS-like_dom_sf"/>
</dbReference>
<comment type="caution">
    <text evidence="4">The sequence shown here is derived from an EMBL/GenBank/DDBJ whole genome shotgun (WGS) entry which is preliminary data.</text>
</comment>
<dbReference type="AlphaFoldDB" id="A0A9W6IW82"/>
<dbReference type="RefSeq" id="WP_204950938.1">
    <property type="nucleotide sequence ID" value="NZ_BSFF01000003.1"/>
</dbReference>
<evidence type="ECO:0000313" key="4">
    <source>
        <dbReference type="EMBL" id="GLK56767.1"/>
    </source>
</evidence>
<evidence type="ECO:0000313" key="7">
    <source>
        <dbReference type="Proteomes" id="UP001143400"/>
    </source>
</evidence>
<dbReference type="Pfam" id="PF13188">
    <property type="entry name" value="PAS_8"/>
    <property type="match status" value="1"/>
</dbReference>
<evidence type="ECO:0000313" key="6">
    <source>
        <dbReference type="Proteomes" id="UP000758856"/>
    </source>
</evidence>
<reference evidence="4" key="1">
    <citation type="journal article" date="2014" name="Int. J. Syst. Evol. Microbiol.">
        <title>Complete genome sequence of Corynebacterium casei LMG S-19264T (=DSM 44701T), isolated from a smear-ripened cheese.</title>
        <authorList>
            <consortium name="US DOE Joint Genome Institute (JGI-PGF)"/>
            <person name="Walter F."/>
            <person name="Albersmeier A."/>
            <person name="Kalinowski J."/>
            <person name="Ruckert C."/>
        </authorList>
    </citation>
    <scope>NUCLEOTIDE SEQUENCE</scope>
    <source>
        <strain evidence="4">VKM B-1606</strain>
    </source>
</reference>
<dbReference type="EMBL" id="BSFF01000003">
    <property type="protein sequence ID" value="GLK56767.1"/>
    <property type="molecule type" value="Genomic_DNA"/>
</dbReference>
<dbReference type="NCBIfam" id="TIGR00254">
    <property type="entry name" value="GGDEF"/>
    <property type="match status" value="1"/>
</dbReference>
<dbReference type="EC" id="2.7.7.65" evidence="1"/>
<dbReference type="InterPro" id="IPR043128">
    <property type="entry name" value="Rev_trsase/Diguanyl_cyclase"/>
</dbReference>
<proteinExistence type="predicted"/>
<dbReference type="InterPro" id="IPR000014">
    <property type="entry name" value="PAS"/>
</dbReference>
<dbReference type="SMART" id="SM00267">
    <property type="entry name" value="GGDEF"/>
    <property type="match status" value="1"/>
</dbReference>
<reference evidence="5 6" key="2">
    <citation type="submission" date="2021-01" db="EMBL/GenBank/DDBJ databases">
        <title>Genomic Encyclopedia of Type Strains, Phase IV (KMG-IV): sequencing the most valuable type-strain genomes for metagenomic binning, comparative biology and taxonomic classification.</title>
        <authorList>
            <person name="Goeker M."/>
        </authorList>
    </citation>
    <scope>NUCLEOTIDE SEQUENCE [LARGE SCALE GENOMIC DNA]</scope>
    <source>
        <strain evidence="5 6">DSM 6130</strain>
    </source>
</reference>
<feature type="domain" description="GGDEF" evidence="3">
    <location>
        <begin position="282"/>
        <end position="415"/>
    </location>
</feature>
<dbReference type="Proteomes" id="UP000758856">
    <property type="component" value="Unassembled WGS sequence"/>
</dbReference>
<sequence>MAAIRRPLSIRERRLLDAIASPVLVVAGDDVPVLVAINPAACRLLGRSSAGRPTLESAIGPEAAATLAKAIASMALGGPGPSVTLACGAAGMIRFDLGRDPHDPGLVMIALRSATDPLSAIEELAQMRSVLESLPVGVEIYDRDFNALFYNGASDALFDYEGAAVLSHDAWWRHAFPDPALRRAAREDWRRTVAAAKADPSRAHMREWTVRARDGSIRTVQFYYRFLGDRFALVLWDVTEQRRLESELRAAARTDALTGVANRRRFAERLAYDIAAARSSGKPLALIALDIDHFKAINDRFGHAVGDEVLKAVAKRASGALRHDDMIARVGGEEFAALLPRTTGEEAKLIADRLHRAIVGSPIVLEELTLGVTISLGGALLRAEDATPETLMARADAALYAAKARGRNRVSFEGD</sequence>
<dbReference type="GO" id="GO:0005886">
    <property type="term" value="C:plasma membrane"/>
    <property type="evidence" value="ECO:0007669"/>
    <property type="project" value="TreeGrafter"/>
</dbReference>
<gene>
    <name evidence="4" type="ORF">GCM10008170_27860</name>
    <name evidence="5" type="ORF">JOD31_002801</name>
</gene>
<evidence type="ECO:0000259" key="3">
    <source>
        <dbReference type="PROSITE" id="PS50887"/>
    </source>
</evidence>
<dbReference type="GO" id="GO:0052621">
    <property type="term" value="F:diguanylate cyclase activity"/>
    <property type="evidence" value="ECO:0007669"/>
    <property type="project" value="UniProtKB-EC"/>
</dbReference>
<accession>A0A9W6IW82</accession>
<protein>
    <recommendedName>
        <fullName evidence="1">diguanylate cyclase</fullName>
        <ecNumber evidence="1">2.7.7.65</ecNumber>
    </recommendedName>
</protein>
<dbReference type="Pfam" id="PF00990">
    <property type="entry name" value="GGDEF"/>
    <property type="match status" value="1"/>
</dbReference>
<dbReference type="GO" id="GO:0043709">
    <property type="term" value="P:cell adhesion involved in single-species biofilm formation"/>
    <property type="evidence" value="ECO:0007669"/>
    <property type="project" value="TreeGrafter"/>
</dbReference>
<evidence type="ECO:0000256" key="2">
    <source>
        <dbReference type="ARBA" id="ARBA00034247"/>
    </source>
</evidence>
<dbReference type="EMBL" id="JAFBCY010000003">
    <property type="protein sequence ID" value="MBM7852559.1"/>
    <property type="molecule type" value="Genomic_DNA"/>
</dbReference>